<organism evidence="1 2">
    <name type="scientific">Roseiterribacter gracilis</name>
    <dbReference type="NCBI Taxonomy" id="2812848"/>
    <lineage>
        <taxon>Bacteria</taxon>
        <taxon>Pseudomonadati</taxon>
        <taxon>Pseudomonadota</taxon>
        <taxon>Alphaproteobacteria</taxon>
        <taxon>Rhodospirillales</taxon>
        <taxon>Roseiterribacteraceae</taxon>
        <taxon>Roseiterribacter</taxon>
    </lineage>
</organism>
<proteinExistence type="predicted"/>
<protein>
    <submittedName>
        <fullName evidence="1">Uncharacterized protein</fullName>
    </submittedName>
</protein>
<evidence type="ECO:0000313" key="1">
    <source>
        <dbReference type="EMBL" id="GIL40548.1"/>
    </source>
</evidence>
<gene>
    <name evidence="1" type="ORF">TMPK1_27850</name>
</gene>
<evidence type="ECO:0000313" key="2">
    <source>
        <dbReference type="Proteomes" id="UP000681075"/>
    </source>
</evidence>
<dbReference type="Proteomes" id="UP000681075">
    <property type="component" value="Unassembled WGS sequence"/>
</dbReference>
<name>A0A8S8X978_9PROT</name>
<dbReference type="EMBL" id="BOPV01000001">
    <property type="protein sequence ID" value="GIL40548.1"/>
    <property type="molecule type" value="Genomic_DNA"/>
</dbReference>
<keyword evidence="2" id="KW-1185">Reference proteome</keyword>
<reference evidence="1" key="1">
    <citation type="submission" date="2021-02" db="EMBL/GenBank/DDBJ databases">
        <title>Genome sequence of Rhodospirillales sp. strain TMPK1 isolated from soil.</title>
        <authorList>
            <person name="Nakai R."/>
            <person name="Kusada H."/>
            <person name="Tamaki H."/>
        </authorList>
    </citation>
    <scope>NUCLEOTIDE SEQUENCE</scope>
    <source>
        <strain evidence="1">TMPK1</strain>
    </source>
</reference>
<accession>A0A8S8X978</accession>
<comment type="caution">
    <text evidence="1">The sequence shown here is derived from an EMBL/GenBank/DDBJ whole genome shotgun (WGS) entry which is preliminary data.</text>
</comment>
<dbReference type="AlphaFoldDB" id="A0A8S8X978"/>
<sequence>MDKLENVDSLIAGFNARDVHLIAPNRLAERALAHFLIFTRTAKLLHEFAIPRIDDRLSTP</sequence>